<dbReference type="Pfam" id="PF00083">
    <property type="entry name" value="Sugar_tr"/>
    <property type="match status" value="1"/>
</dbReference>
<dbReference type="EMBL" id="JPDN02000002">
    <property type="protein sequence ID" value="PON30172.1"/>
    <property type="molecule type" value="Genomic_DNA"/>
</dbReference>
<feature type="transmembrane region" description="Helical" evidence="9">
    <location>
        <begin position="418"/>
        <end position="445"/>
    </location>
</feature>
<keyword evidence="12" id="KW-1185">Reference proteome</keyword>
<feature type="transmembrane region" description="Helical" evidence="9">
    <location>
        <begin position="41"/>
        <end position="58"/>
    </location>
</feature>
<dbReference type="InterPro" id="IPR005828">
    <property type="entry name" value="MFS_sugar_transport-like"/>
</dbReference>
<dbReference type="Gene3D" id="1.20.1250.20">
    <property type="entry name" value="MFS general substrate transporter like domains"/>
    <property type="match status" value="1"/>
</dbReference>
<dbReference type="PROSITE" id="PS00217">
    <property type="entry name" value="SUGAR_TRANSPORT_2"/>
    <property type="match status" value="1"/>
</dbReference>
<dbReference type="GO" id="GO:0005351">
    <property type="term" value="F:carbohydrate:proton symporter activity"/>
    <property type="evidence" value="ECO:0007669"/>
    <property type="project" value="TreeGrafter"/>
</dbReference>
<feature type="transmembrane region" description="Helical" evidence="9">
    <location>
        <begin position="214"/>
        <end position="235"/>
    </location>
</feature>
<keyword evidence="5 9" id="KW-0812">Transmembrane</keyword>
<dbReference type="SUPFAM" id="SSF89796">
    <property type="entry name" value="CoA-transferase family III (CaiB/BaiF)"/>
    <property type="match status" value="1"/>
</dbReference>
<dbReference type="PANTHER" id="PTHR48022">
    <property type="entry name" value="PLASTIDIC GLUCOSE TRANSPORTER 4"/>
    <property type="match status" value="1"/>
</dbReference>
<keyword evidence="6 9" id="KW-1133">Transmembrane helix</keyword>
<evidence type="ECO:0000313" key="12">
    <source>
        <dbReference type="Proteomes" id="UP000054821"/>
    </source>
</evidence>
<gene>
    <name evidence="11" type="ORF">TGAM01_v200612</name>
</gene>
<feature type="transmembrane region" description="Helical" evidence="9">
    <location>
        <begin position="174"/>
        <end position="194"/>
    </location>
</feature>
<evidence type="ECO:0000259" key="10">
    <source>
        <dbReference type="PROSITE" id="PS50850"/>
    </source>
</evidence>
<feature type="transmembrane region" description="Helical" evidence="9">
    <location>
        <begin position="385"/>
        <end position="406"/>
    </location>
</feature>
<dbReference type="InterPro" id="IPR036259">
    <property type="entry name" value="MFS_trans_sf"/>
</dbReference>
<dbReference type="SUPFAM" id="SSF103473">
    <property type="entry name" value="MFS general substrate transporter"/>
    <property type="match status" value="1"/>
</dbReference>
<dbReference type="InterPro" id="IPR050360">
    <property type="entry name" value="MFS_Sugar_Transporters"/>
</dbReference>
<feature type="transmembrane region" description="Helical" evidence="9">
    <location>
        <begin position="139"/>
        <end position="162"/>
    </location>
</feature>
<dbReference type="RefSeq" id="XP_024406600.1">
    <property type="nucleotide sequence ID" value="XM_024548589.1"/>
</dbReference>
<proteinExistence type="inferred from homology"/>
<dbReference type="InterPro" id="IPR003673">
    <property type="entry name" value="CoA-Trfase_fam_III"/>
</dbReference>
<feature type="transmembrane region" description="Helical" evidence="9">
    <location>
        <begin position="114"/>
        <end position="133"/>
    </location>
</feature>
<feature type="transmembrane region" description="Helical" evidence="9">
    <location>
        <begin position="482"/>
        <end position="506"/>
    </location>
</feature>
<keyword evidence="7 9" id="KW-0472">Membrane</keyword>
<evidence type="ECO:0000256" key="5">
    <source>
        <dbReference type="ARBA" id="ARBA00022692"/>
    </source>
</evidence>
<evidence type="ECO:0000256" key="6">
    <source>
        <dbReference type="ARBA" id="ARBA00022989"/>
    </source>
</evidence>
<feature type="transmembrane region" description="Helical" evidence="9">
    <location>
        <begin position="319"/>
        <end position="342"/>
    </location>
</feature>
<dbReference type="STRING" id="398673.A0A2P5A0X3"/>
<comment type="subcellular location">
    <subcellularLocation>
        <location evidence="1">Membrane</location>
        <topology evidence="1">Multi-pass membrane protein</topology>
    </subcellularLocation>
</comment>
<dbReference type="PANTHER" id="PTHR48022:SF67">
    <property type="entry name" value="QUINATE TRANSPORTER, PUTATIVE (AFU_ORTHOLOGUE AFUA_4G14670)-RELATED"/>
    <property type="match status" value="1"/>
</dbReference>
<dbReference type="Gene3D" id="3.40.50.10540">
    <property type="entry name" value="Crotonobetainyl-coa:carnitine coa-transferase, domain 1"/>
    <property type="match status" value="1"/>
</dbReference>
<evidence type="ECO:0000256" key="8">
    <source>
        <dbReference type="ARBA" id="ARBA00023180"/>
    </source>
</evidence>
<dbReference type="GeneID" id="29988303"/>
<keyword evidence="4" id="KW-0813">Transport</keyword>
<dbReference type="InterPro" id="IPR020846">
    <property type="entry name" value="MFS_dom"/>
</dbReference>
<feature type="transmembrane region" description="Helical" evidence="9">
    <location>
        <begin position="354"/>
        <end position="378"/>
    </location>
</feature>
<protein>
    <recommendedName>
        <fullName evidence="10">Major facilitator superfamily (MFS) profile domain-containing protein</fullName>
    </recommendedName>
</protein>
<organism evidence="11 12">
    <name type="scientific">Trichoderma gamsii</name>
    <dbReference type="NCBI Taxonomy" id="398673"/>
    <lineage>
        <taxon>Eukaryota</taxon>
        <taxon>Fungi</taxon>
        <taxon>Dikarya</taxon>
        <taxon>Ascomycota</taxon>
        <taxon>Pezizomycotina</taxon>
        <taxon>Sordariomycetes</taxon>
        <taxon>Hypocreomycetidae</taxon>
        <taxon>Hypocreales</taxon>
        <taxon>Hypocreaceae</taxon>
        <taxon>Trichoderma</taxon>
    </lineage>
</organism>
<dbReference type="FunFam" id="1.20.1250.20:FF:000026">
    <property type="entry name" value="MFS quinate transporter QutD"/>
    <property type="match status" value="1"/>
</dbReference>
<evidence type="ECO:0000256" key="7">
    <source>
        <dbReference type="ARBA" id="ARBA00023136"/>
    </source>
</evidence>
<dbReference type="InterPro" id="IPR003663">
    <property type="entry name" value="Sugar/inositol_transpt"/>
</dbReference>
<dbReference type="InterPro" id="IPR023606">
    <property type="entry name" value="CoA-Trfase_III_dom_1_sf"/>
</dbReference>
<comment type="similarity">
    <text evidence="2">Belongs to the CoA-transferase III family.</text>
</comment>
<dbReference type="Pfam" id="PF02515">
    <property type="entry name" value="CoA_transf_3"/>
    <property type="match status" value="1"/>
</dbReference>
<comment type="caution">
    <text evidence="11">The sequence shown here is derived from an EMBL/GenBank/DDBJ whole genome shotgun (WGS) entry which is preliminary data.</text>
</comment>
<dbReference type="GO" id="GO:0003824">
    <property type="term" value="F:catalytic activity"/>
    <property type="evidence" value="ECO:0007669"/>
    <property type="project" value="InterPro"/>
</dbReference>
<dbReference type="InterPro" id="IPR005829">
    <property type="entry name" value="Sugar_transporter_CS"/>
</dbReference>
<evidence type="ECO:0000256" key="9">
    <source>
        <dbReference type="SAM" id="Phobius"/>
    </source>
</evidence>
<keyword evidence="8" id="KW-0325">Glycoprotein</keyword>
<reference evidence="11 12" key="1">
    <citation type="journal article" date="2016" name="Genome Announc.">
        <title>Draft Whole-Genome Sequence of Trichoderma gamsii T6085, a Promising Biocontrol Agent of Fusarium Head Blight on Wheat.</title>
        <authorList>
            <person name="Baroncelli R."/>
            <person name="Zapparata A."/>
            <person name="Piaggeschi G."/>
            <person name="Sarrocco S."/>
            <person name="Vannacci G."/>
        </authorList>
    </citation>
    <scope>NUCLEOTIDE SEQUENCE [LARGE SCALE GENOMIC DNA]</scope>
    <source>
        <strain evidence="11 12">T6085</strain>
    </source>
</reference>
<dbReference type="Proteomes" id="UP000054821">
    <property type="component" value="Unassembled WGS sequence"/>
</dbReference>
<comment type="similarity">
    <text evidence="3">Belongs to the major facilitator superfamily. Sugar transporter (TC 2.A.1.1) family.</text>
</comment>
<accession>A0A2P5A0X3</accession>
<name>A0A2P5A0X3_9HYPO</name>
<dbReference type="Gene3D" id="3.30.1540.10">
    <property type="entry name" value="formyl-coa transferase, domain 3"/>
    <property type="match status" value="1"/>
</dbReference>
<sequence length="1440" mass="158129">MSTGSEDIEVAANGGLAVEPARRVNEAQKTMWQSLRHNPKVLFIAFFASLGGFEYGYQQGVLGQSLVMTRFKENFPAVVNSSSATGWLTSVLQLGGIVGSLSAGVLGEIISRKYTMFIACLWVILGSYLYVGAHEGMSSLLYAGRFFTGLGVGLFSGVGPLYNAELSAPEMRGLLVSFYQFATILGIMLSFWVGYCSNFIGGTGETQSNLAWRLPSIIQGIPAVLLAIGIWFMPFSPRWLVKVGRDEEAKKTMAWMRKLPEDDELVQIEFLEVKAESVFERRVFARDFPNLAAKKKSAFIEQFAQYASCFNSKDNIKRVLTGFFIMFFQQWSGIDAIIYYATNIFITLGLTGGTTALLATGVTGVVFIVSTVPAMLIIDKVGRKPMLIVGSIVMAVSMIIVGIIVAKFRHDWPNHVAAGWVAVALIWVYIAGFGATWGPVSWTLVSEIFPLSIRAKGASIGAMSNWLNNFAIAFFVPPMLSAWAWGTYIFFSVFLIAGIFAVWFFLPETKNATLEDMDRVFKSRTGERDAQLLREVQEEVGLVALVEAYTAGSYEKKDIHESQIEKLRYKFVNGASSRRSAPSTEAAQASIQHKEPPVLIEGKEPELPLRPEDDIMDSLMTRSSSQSKTASPFTASHLPQAEWKDYFSPTHAASIKNETAALLHFQYNLAPWIEAGDLGSSFGTEIMLLAQRRRPVSSAISLAASSQLAKSTSTYGDLAVLQQETEIALALEEPRVRRIGHALLAVGKVFNISPSRWRTLSFFQSDESTRNTNNFSGFGEPLETLLRFHSRLDLAASLLTDQPPLTTLGFAMNHDPADRTLPLSTKSIHNACLLQLASCLQLLHGSNNSSSIASPSPPFFMSATQEPLPPSPGSYFSSKWSSLWSNCQQWYHSRPLEMQPILEIRSVEAGQIDADNESSFPIPVYTSSIALQCNIVYHISSRLLLSRKPRLLRLSSRQRHLSSLSWHAQQIAGTATRNEFAEQWDPILIAGLLWIARDMTHPSQQESLLSCFSQISSSTGINLDEEIRLLKARWNVSHNSSTPAAIMAAKASAPPLKGIKVLEFAGLAPGPYAGLILADAGASVLRVDRPPSPRSKGEISIPDVLARNKSSIVIDLKDPRGIALIKRLAKHVDVLIDPFRPGVLEKLGLGPDELLAINPRLVYGRMTGFRRDGKYADMAGHDINYLAASGVLALLGRSGEKPLAPWNILADFAGGGATLAQGVLLAIISRFSTGKGQVVEANMIDGSSHLASFPRMYLKTPLGDQPRGKNVLDGGRPFYDTYETSDGEYMSVGALEPQFFQALIKGLGLEGQGWETKRHDPSAWPQLYDLFTKTFKSKTRSQWEAVFDGTDACCVPVLHYSELETQPDREGDQRPAVTLRDTPLYSPADAEGKGYVAEALVPGRGAEDVLREWVGWKNGDEYELEKGAAVLKYKGENSKL</sequence>
<evidence type="ECO:0000256" key="1">
    <source>
        <dbReference type="ARBA" id="ARBA00004141"/>
    </source>
</evidence>
<feature type="domain" description="Major facilitator superfamily (MFS) profile" evidence="10">
    <location>
        <begin position="44"/>
        <end position="510"/>
    </location>
</feature>
<evidence type="ECO:0000256" key="3">
    <source>
        <dbReference type="ARBA" id="ARBA00010992"/>
    </source>
</evidence>
<dbReference type="PROSITE" id="PS00216">
    <property type="entry name" value="SUGAR_TRANSPORT_1"/>
    <property type="match status" value="1"/>
</dbReference>
<dbReference type="PROSITE" id="PS50850">
    <property type="entry name" value="MFS"/>
    <property type="match status" value="1"/>
</dbReference>
<evidence type="ECO:0000256" key="4">
    <source>
        <dbReference type="ARBA" id="ARBA00022448"/>
    </source>
</evidence>
<feature type="transmembrane region" description="Helical" evidence="9">
    <location>
        <begin position="84"/>
        <end position="107"/>
    </location>
</feature>
<evidence type="ECO:0000256" key="2">
    <source>
        <dbReference type="ARBA" id="ARBA00008383"/>
    </source>
</evidence>
<dbReference type="NCBIfam" id="TIGR00879">
    <property type="entry name" value="SP"/>
    <property type="match status" value="1"/>
</dbReference>
<dbReference type="InterPro" id="IPR044855">
    <property type="entry name" value="CoA-Trfase_III_dom3_sf"/>
</dbReference>
<dbReference type="PRINTS" id="PR00171">
    <property type="entry name" value="SUGRTRNSPORT"/>
</dbReference>
<dbReference type="GO" id="GO:0016020">
    <property type="term" value="C:membrane"/>
    <property type="evidence" value="ECO:0007669"/>
    <property type="project" value="UniProtKB-SubCell"/>
</dbReference>
<evidence type="ECO:0000313" key="11">
    <source>
        <dbReference type="EMBL" id="PON30172.1"/>
    </source>
</evidence>